<keyword evidence="4 5" id="KW-0326">Glycosidase</keyword>
<dbReference type="Gene3D" id="2.60.40.10">
    <property type="entry name" value="Immunoglobulins"/>
    <property type="match status" value="1"/>
</dbReference>
<evidence type="ECO:0000256" key="1">
    <source>
        <dbReference type="ARBA" id="ARBA00007072"/>
    </source>
</evidence>
<dbReference type="NCBIfam" id="NF002696">
    <property type="entry name" value="PRK02487.1-5"/>
    <property type="match status" value="1"/>
</dbReference>
<dbReference type="PANTHER" id="PTHR28255">
    <property type="match status" value="1"/>
</dbReference>
<accession>A0A7X4KA02</accession>
<dbReference type="InterPro" id="IPR033126">
    <property type="entry name" value="Glyco_hydro_9_Asp/Glu_AS"/>
</dbReference>
<dbReference type="GO" id="GO:0008810">
    <property type="term" value="F:cellulase activity"/>
    <property type="evidence" value="ECO:0007669"/>
    <property type="project" value="UniProtKB-EC"/>
</dbReference>
<dbReference type="AlphaFoldDB" id="A0A7X4KA02"/>
<dbReference type="EC" id="3.2.1.4" evidence="5"/>
<dbReference type="InterPro" id="IPR038084">
    <property type="entry name" value="PduO/GlcC-like_sf"/>
</dbReference>
<evidence type="ECO:0000259" key="6">
    <source>
        <dbReference type="Pfam" id="PF00759"/>
    </source>
</evidence>
<proteinExistence type="inferred from homology"/>
<evidence type="ECO:0000313" key="8">
    <source>
        <dbReference type="EMBL" id="MYM65709.1"/>
    </source>
</evidence>
<keyword evidence="3 4" id="KW-0624">Polysaccharide degradation</keyword>
<evidence type="ECO:0000256" key="3">
    <source>
        <dbReference type="ARBA" id="ARBA00023326"/>
    </source>
</evidence>
<evidence type="ECO:0000256" key="5">
    <source>
        <dbReference type="RuleBase" id="RU361166"/>
    </source>
</evidence>
<keyword evidence="2 4" id="KW-0119">Carbohydrate metabolism</keyword>
<evidence type="ECO:0000259" key="7">
    <source>
        <dbReference type="Pfam" id="PF02927"/>
    </source>
</evidence>
<organism evidence="8 9">
    <name type="scientific">Duganella rivi</name>
    <dbReference type="NCBI Taxonomy" id="2666083"/>
    <lineage>
        <taxon>Bacteria</taxon>
        <taxon>Pseudomonadati</taxon>
        <taxon>Pseudomonadota</taxon>
        <taxon>Betaproteobacteria</taxon>
        <taxon>Burkholderiales</taxon>
        <taxon>Oxalobacteraceae</taxon>
        <taxon>Telluria group</taxon>
        <taxon>Duganella</taxon>
    </lineage>
</organism>
<dbReference type="InterPro" id="IPR005624">
    <property type="entry name" value="PduO/GlcC-like"/>
</dbReference>
<dbReference type="EMBL" id="WWCK01000001">
    <property type="protein sequence ID" value="MYM65709.1"/>
    <property type="molecule type" value="Genomic_DNA"/>
</dbReference>
<dbReference type="Pfam" id="PF03928">
    <property type="entry name" value="HbpS-like"/>
    <property type="match status" value="1"/>
</dbReference>
<dbReference type="Gene3D" id="3.30.450.150">
    <property type="entry name" value="Haem-degrading domain"/>
    <property type="match status" value="1"/>
</dbReference>
<keyword evidence="5" id="KW-0136">Cellulose degradation</keyword>
<protein>
    <recommendedName>
        <fullName evidence="5">Endoglucanase</fullName>
        <ecNumber evidence="5">3.2.1.4</ecNumber>
    </recommendedName>
</protein>
<dbReference type="InterPro" id="IPR008928">
    <property type="entry name" value="6-hairpin_glycosidase_sf"/>
</dbReference>
<dbReference type="InterPro" id="IPR012341">
    <property type="entry name" value="6hp_glycosidase-like_sf"/>
</dbReference>
<keyword evidence="9" id="KW-1185">Reference proteome</keyword>
<gene>
    <name evidence="8" type="ORF">GTP45_02530</name>
</gene>
<dbReference type="InterPro" id="IPR014756">
    <property type="entry name" value="Ig_E-set"/>
</dbReference>
<dbReference type="SUPFAM" id="SSF143744">
    <property type="entry name" value="GlcG-like"/>
    <property type="match status" value="1"/>
</dbReference>
<evidence type="ECO:0000256" key="4">
    <source>
        <dbReference type="PROSITE-ProRule" id="PRU10060"/>
    </source>
</evidence>
<dbReference type="InterPro" id="IPR010371">
    <property type="entry name" value="YBR137W-like"/>
</dbReference>
<dbReference type="SUPFAM" id="SSF81296">
    <property type="entry name" value="E set domains"/>
    <property type="match status" value="1"/>
</dbReference>
<dbReference type="Gene3D" id="1.50.10.10">
    <property type="match status" value="1"/>
</dbReference>
<evidence type="ECO:0000313" key="9">
    <source>
        <dbReference type="Proteomes" id="UP000450012"/>
    </source>
</evidence>
<comment type="catalytic activity">
    <reaction evidence="5">
        <text>Endohydrolysis of (1-&gt;4)-beta-D-glucosidic linkages in cellulose, lichenin and cereal beta-D-glucans.</text>
        <dbReference type="EC" id="3.2.1.4"/>
    </reaction>
</comment>
<keyword evidence="4 5" id="KW-0378">Hydrolase</keyword>
<reference evidence="8 9" key="1">
    <citation type="submission" date="2019-12" db="EMBL/GenBank/DDBJ databases">
        <title>Novel species isolated from a subtropical stream in China.</title>
        <authorList>
            <person name="Lu H."/>
        </authorList>
    </citation>
    <scope>NUCLEOTIDE SEQUENCE [LARGE SCALE GENOMIC DNA]</scope>
    <source>
        <strain evidence="8 9">FT55W</strain>
    </source>
</reference>
<comment type="caution">
    <text evidence="8">The sequence shown here is derived from an EMBL/GenBank/DDBJ whole genome shotgun (WGS) entry which is preliminary data.</text>
</comment>
<dbReference type="CDD" id="cd02850">
    <property type="entry name" value="E_set_Cellulase_N"/>
    <property type="match status" value="1"/>
</dbReference>
<dbReference type="InterPro" id="IPR001701">
    <property type="entry name" value="Glyco_hydro_9"/>
</dbReference>
<sequence>MKKLSYNKTDGDLTLSISVSNTAVSAINQLAAAALLLALGADASAAIRVNQLGFEPQSEKLAVVTDGAASSFDVVAADTGKTVFSGKLGAPASWKPSAETVRVADFSALKTPGEYRIKIDGQAQSDRFVIRADAYRALNAAAIKSYYLNRSGIALLPQYAGVYARPAGHPDDKVLVHASAVSKQRAEGSVLSSPKGWYDAGDYNKYIVNSGISTYTLLAAFEHFPQYFAKQNLSIPESGNGLPDILNEALWNLDWMLTMQDPNDGGVYHKLTNKSFDGMVMPDQAQQAPRYVVQKSTAATLDFAATMAAASRIFKAYEQQRPGLSARMMAAAEAAWQWAQANPAVVFRNPSDIKTGEYGDAHLDDEFAWAAAELYIGTGKDSYYRAIKAEQLPATTPAWSDVGGLAWISLAQHRAHLTPAADRKLIERRIDGLAVNLAASWRDSAYRVAMQDKDFVWGSNAVVLNQAMMLLQGYRLNGKAEYLQAAQSGLDYVLGRNATGYSFVTGFGARPAMHPHHRPSEADKVAAPVPGFLVGGPQAGQQDKKDCPAPYPANLPATSYLDHVCSYASNEIAINWNAPLVYVSAALDQLTAGASMEQKVELSTLIHQEQVLQFDSFNNDTALALGLKVIELARAAGKSVSVNVTQDGTMLFYHGMPGTNADNANWIRRKSNLVNRTGHSSFYTHTEVKNAGGDYDALPGLDMKEFAAHGGSFPLVVKGKGRIGTLTVSGLPGAEDHAMAVAALKAVLNIDTKL</sequence>
<dbReference type="GO" id="GO:0030245">
    <property type="term" value="P:cellulose catabolic process"/>
    <property type="evidence" value="ECO:0007669"/>
    <property type="project" value="UniProtKB-KW"/>
</dbReference>
<feature type="active site" evidence="4">
    <location>
        <position position="571"/>
    </location>
</feature>
<dbReference type="Proteomes" id="UP000450012">
    <property type="component" value="Unassembled WGS sequence"/>
</dbReference>
<dbReference type="SUPFAM" id="SSF48208">
    <property type="entry name" value="Six-hairpin glycosidases"/>
    <property type="match status" value="1"/>
</dbReference>
<dbReference type="Pfam" id="PF02927">
    <property type="entry name" value="CelD_N"/>
    <property type="match status" value="1"/>
</dbReference>
<name>A0A7X4KA02_9BURK</name>
<dbReference type="InterPro" id="IPR013783">
    <property type="entry name" value="Ig-like_fold"/>
</dbReference>
<feature type="domain" description="Cellulase Ig-like" evidence="7">
    <location>
        <begin position="43"/>
        <end position="122"/>
    </location>
</feature>
<evidence type="ECO:0000256" key="2">
    <source>
        <dbReference type="ARBA" id="ARBA00023277"/>
    </source>
</evidence>
<dbReference type="Pfam" id="PF00759">
    <property type="entry name" value="Glyco_hydro_9"/>
    <property type="match status" value="1"/>
</dbReference>
<dbReference type="PANTHER" id="PTHR28255:SF1">
    <property type="entry name" value="UPF0303 PROTEIN YBR137W"/>
    <property type="match status" value="1"/>
</dbReference>
<feature type="active site" evidence="4">
    <location>
        <position position="562"/>
    </location>
</feature>
<dbReference type="PROSITE" id="PS00698">
    <property type="entry name" value="GH9_3"/>
    <property type="match status" value="1"/>
</dbReference>
<dbReference type="InterPro" id="IPR004197">
    <property type="entry name" value="Cellulase_Ig-like"/>
</dbReference>
<feature type="domain" description="Glycoside hydrolase family 9" evidence="6">
    <location>
        <begin position="135"/>
        <end position="583"/>
    </location>
</feature>
<comment type="similarity">
    <text evidence="1 4 5">Belongs to the glycosyl hydrolase 9 (cellulase E) family.</text>
</comment>